<dbReference type="EMBL" id="JACJKY010000004">
    <property type="protein sequence ID" value="MBM6920257.1"/>
    <property type="molecule type" value="Genomic_DNA"/>
</dbReference>
<dbReference type="Proteomes" id="UP000774750">
    <property type="component" value="Unassembled WGS sequence"/>
</dbReference>
<name>A0A938X6F2_9FIRM</name>
<dbReference type="GO" id="GO:0005524">
    <property type="term" value="F:ATP binding"/>
    <property type="evidence" value="ECO:0007669"/>
    <property type="project" value="InterPro"/>
</dbReference>
<accession>A0A938X6F2</accession>
<dbReference type="GO" id="GO:0009236">
    <property type="term" value="P:cobalamin biosynthetic process"/>
    <property type="evidence" value="ECO:0007669"/>
    <property type="project" value="InterPro"/>
</dbReference>
<sequence>MEKGLIHLYWGDGKGKTTAAIGVAMRALAAGKKVVIVQFLKGQESGEITLLSELGAQIYRGKAGHKFVFQMTEEEKAQARKVQDENLLAALQQPADLLILDEACAAVQLNMVDEAMLKKAVCEKPAEQELILTGRNPADWMTEIADYSTEMHCWKHPYEKGIPARKGVEY</sequence>
<organism evidence="1 2">
    <name type="scientific">Merdimmobilis hominis</name>
    <dbReference type="NCBI Taxonomy" id="2897707"/>
    <lineage>
        <taxon>Bacteria</taxon>
        <taxon>Bacillati</taxon>
        <taxon>Bacillota</taxon>
        <taxon>Clostridia</taxon>
        <taxon>Eubacteriales</taxon>
        <taxon>Oscillospiraceae</taxon>
        <taxon>Merdimmobilis</taxon>
    </lineage>
</organism>
<proteinExistence type="predicted"/>
<dbReference type="InterPro" id="IPR027417">
    <property type="entry name" value="P-loop_NTPase"/>
</dbReference>
<gene>
    <name evidence="1" type="ORF">H6A12_03670</name>
</gene>
<keyword evidence="2" id="KW-1185">Reference proteome</keyword>
<protein>
    <submittedName>
        <fullName evidence="1">Cob(I)yrinic acid a,c-diamide adenosyltransferase</fullName>
    </submittedName>
</protein>
<dbReference type="Pfam" id="PF02572">
    <property type="entry name" value="CobA_CobO_BtuR"/>
    <property type="match status" value="1"/>
</dbReference>
<dbReference type="GO" id="GO:0008817">
    <property type="term" value="F:corrinoid adenosyltransferase activity"/>
    <property type="evidence" value="ECO:0007669"/>
    <property type="project" value="InterPro"/>
</dbReference>
<evidence type="ECO:0000313" key="1">
    <source>
        <dbReference type="EMBL" id="MBM6920257.1"/>
    </source>
</evidence>
<dbReference type="PIRSF" id="PIRSF015617">
    <property type="entry name" value="Adensltrnsf_CobA"/>
    <property type="match status" value="1"/>
</dbReference>
<dbReference type="SUPFAM" id="SSF52540">
    <property type="entry name" value="P-loop containing nucleoside triphosphate hydrolases"/>
    <property type="match status" value="1"/>
</dbReference>
<dbReference type="PANTHER" id="PTHR46638">
    <property type="entry name" value="CORRINOID ADENOSYLTRANSFERASE"/>
    <property type="match status" value="1"/>
</dbReference>
<dbReference type="Gene3D" id="3.40.50.300">
    <property type="entry name" value="P-loop containing nucleotide triphosphate hydrolases"/>
    <property type="match status" value="1"/>
</dbReference>
<reference evidence="1" key="1">
    <citation type="submission" date="2020-08" db="EMBL/GenBank/DDBJ databases">
        <authorList>
            <person name="Cejkova D."/>
            <person name="Kubasova T."/>
            <person name="Jahodarova E."/>
            <person name="Rychlik I."/>
        </authorList>
    </citation>
    <scope>NUCLEOTIDE SEQUENCE</scope>
    <source>
        <strain evidence="1">An559</strain>
    </source>
</reference>
<reference evidence="1" key="2">
    <citation type="journal article" date="2021" name="Sci. Rep.">
        <title>The distribution of antibiotic resistance genes in chicken gut microbiota commensals.</title>
        <authorList>
            <person name="Juricova H."/>
            <person name="Matiasovicova J."/>
            <person name="Kubasova T."/>
            <person name="Cejkova D."/>
            <person name="Rychlik I."/>
        </authorList>
    </citation>
    <scope>NUCLEOTIDE SEQUENCE</scope>
    <source>
        <strain evidence="1">An559</strain>
    </source>
</reference>
<dbReference type="AlphaFoldDB" id="A0A938X6F2"/>
<dbReference type="PANTHER" id="PTHR46638:SF1">
    <property type="entry name" value="CORRINOID ADENOSYLTRANSFERASE"/>
    <property type="match status" value="1"/>
</dbReference>
<dbReference type="RefSeq" id="WP_204444875.1">
    <property type="nucleotide sequence ID" value="NZ_JACJKY010000004.1"/>
</dbReference>
<comment type="caution">
    <text evidence="1">The sequence shown here is derived from an EMBL/GenBank/DDBJ whole genome shotgun (WGS) entry which is preliminary data.</text>
</comment>
<evidence type="ECO:0000313" key="2">
    <source>
        <dbReference type="Proteomes" id="UP000774750"/>
    </source>
</evidence>
<dbReference type="InterPro" id="IPR003724">
    <property type="entry name" value="CblAdoTrfase_CobA"/>
</dbReference>